<dbReference type="SMART" id="SM00322">
    <property type="entry name" value="KH"/>
    <property type="match status" value="2"/>
</dbReference>
<feature type="compositionally biased region" description="Polar residues" evidence="3">
    <location>
        <begin position="352"/>
        <end position="420"/>
    </location>
</feature>
<dbReference type="GO" id="GO:0003723">
    <property type="term" value="F:RNA binding"/>
    <property type="evidence" value="ECO:0007669"/>
    <property type="project" value="UniProtKB-UniRule"/>
</dbReference>
<dbReference type="Pfam" id="PF00013">
    <property type="entry name" value="KH_1"/>
    <property type="match status" value="2"/>
</dbReference>
<evidence type="ECO:0000259" key="4">
    <source>
        <dbReference type="SMART" id="SM00322"/>
    </source>
</evidence>
<dbReference type="Proteomes" id="UP001457282">
    <property type="component" value="Unassembled WGS sequence"/>
</dbReference>
<dbReference type="Gene3D" id="3.30.1370.10">
    <property type="entry name" value="K Homology domain, type 1"/>
    <property type="match status" value="2"/>
</dbReference>
<dbReference type="InterPro" id="IPR004087">
    <property type="entry name" value="KH_dom"/>
</dbReference>
<evidence type="ECO:0000313" key="6">
    <source>
        <dbReference type="Proteomes" id="UP001457282"/>
    </source>
</evidence>
<comment type="caution">
    <text evidence="5">The sequence shown here is derived from an EMBL/GenBank/DDBJ whole genome shotgun (WGS) entry which is preliminary data.</text>
</comment>
<protein>
    <recommendedName>
        <fullName evidence="4">K Homology domain-containing protein</fullName>
    </recommendedName>
</protein>
<evidence type="ECO:0000313" key="5">
    <source>
        <dbReference type="EMBL" id="KAK9942211.1"/>
    </source>
</evidence>
<keyword evidence="1" id="KW-0677">Repeat</keyword>
<feature type="compositionally biased region" description="Low complexity" evidence="3">
    <location>
        <begin position="276"/>
        <end position="288"/>
    </location>
</feature>
<sequence>MTEDKDRNPDTTGDSAKRKLEDPGISILLAKQKAQEIAARLVGNAESKRPRVLDDDSFQSNPVYTPPAYPVFTAQTGQSYGSGTSKKIDIPNGKVGVIIGKLGDTIKQLQAQSGAKIQITRDSDADPNSLTRDVELTGTSEQISRAEQLINDVIAEADAGGSAPSTNQGFNSMQHGAEQFVMKVPNNKVALIIGKGGETIRNMQTKSGARIQIVPLHLPPGDTSTERSVYINGGTEQIEAAKELVNEVISGKRLLNTSGANSYMQQPSYPASGNWAAPGQAPIQQQQPHYGYTQPGSYGTPPAPASYYGNYPAQVAGWDQSNQIPSQPPQDSSGYNYYGQQPPMGSAPPNPSYNYNQTSQGYAQQPPSYDQSYAQHPPSYDQSYAQQPPNYDQGYAQQPPNYGQNISSQAPASDQQQYATSGYGPPAVSSSLDGSSSAQTTQPSAAYAPPYGQPTGTPQAGYWSHPSSTGQPHAQAGYYQTSYGAQQPVEDSSSASQQVAYGQGGYPQPDPSANGESQHQPNQQSQTPTNGYAEPSSASGAERTGDRNGDGDDSVPPTEPVGSQN</sequence>
<feature type="domain" description="K Homology" evidence="4">
    <location>
        <begin position="176"/>
        <end position="250"/>
    </location>
</feature>
<feature type="compositionally biased region" description="Polar residues" evidence="3">
    <location>
        <begin position="514"/>
        <end position="530"/>
    </location>
</feature>
<dbReference type="InterPro" id="IPR036612">
    <property type="entry name" value="KH_dom_type_1_sf"/>
</dbReference>
<dbReference type="SUPFAM" id="SSF54791">
    <property type="entry name" value="Eukaryotic type KH-domain (KH-domain type I)"/>
    <property type="match status" value="2"/>
</dbReference>
<feature type="region of interest" description="Disordered" evidence="3">
    <location>
        <begin position="1"/>
        <end position="23"/>
    </location>
</feature>
<evidence type="ECO:0000256" key="3">
    <source>
        <dbReference type="SAM" id="MobiDB-lite"/>
    </source>
</evidence>
<feature type="compositionally biased region" description="Polar residues" evidence="3">
    <location>
        <begin position="319"/>
        <end position="339"/>
    </location>
</feature>
<reference evidence="5 6" key="1">
    <citation type="journal article" date="2023" name="G3 (Bethesda)">
        <title>A chromosome-length genome assembly and annotation of blackberry (Rubus argutus, cv. 'Hillquist').</title>
        <authorList>
            <person name="Bruna T."/>
            <person name="Aryal R."/>
            <person name="Dudchenko O."/>
            <person name="Sargent D.J."/>
            <person name="Mead D."/>
            <person name="Buti M."/>
            <person name="Cavallini A."/>
            <person name="Hytonen T."/>
            <person name="Andres J."/>
            <person name="Pham M."/>
            <person name="Weisz D."/>
            <person name="Mascagni F."/>
            <person name="Usai G."/>
            <person name="Natali L."/>
            <person name="Bassil N."/>
            <person name="Fernandez G.E."/>
            <person name="Lomsadze A."/>
            <person name="Armour M."/>
            <person name="Olukolu B."/>
            <person name="Poorten T."/>
            <person name="Britton C."/>
            <person name="Davik J."/>
            <person name="Ashrafi H."/>
            <person name="Aiden E.L."/>
            <person name="Borodovsky M."/>
            <person name="Worthington M."/>
        </authorList>
    </citation>
    <scope>NUCLEOTIDE SEQUENCE [LARGE SCALE GENOMIC DNA]</scope>
    <source>
        <strain evidence="5">PI 553951</strain>
    </source>
</reference>
<feature type="compositionally biased region" description="Polar residues" evidence="3">
    <location>
        <begin position="465"/>
        <end position="500"/>
    </location>
</feature>
<evidence type="ECO:0000256" key="1">
    <source>
        <dbReference type="ARBA" id="ARBA00022737"/>
    </source>
</evidence>
<dbReference type="InterPro" id="IPR004088">
    <property type="entry name" value="KH_dom_type_1"/>
</dbReference>
<dbReference type="PANTHER" id="PTHR10288">
    <property type="entry name" value="KH DOMAIN CONTAINING RNA BINDING PROTEIN"/>
    <property type="match status" value="1"/>
</dbReference>
<organism evidence="5 6">
    <name type="scientific">Rubus argutus</name>
    <name type="common">Southern blackberry</name>
    <dbReference type="NCBI Taxonomy" id="59490"/>
    <lineage>
        <taxon>Eukaryota</taxon>
        <taxon>Viridiplantae</taxon>
        <taxon>Streptophyta</taxon>
        <taxon>Embryophyta</taxon>
        <taxon>Tracheophyta</taxon>
        <taxon>Spermatophyta</taxon>
        <taxon>Magnoliopsida</taxon>
        <taxon>eudicotyledons</taxon>
        <taxon>Gunneridae</taxon>
        <taxon>Pentapetalae</taxon>
        <taxon>rosids</taxon>
        <taxon>fabids</taxon>
        <taxon>Rosales</taxon>
        <taxon>Rosaceae</taxon>
        <taxon>Rosoideae</taxon>
        <taxon>Rosoideae incertae sedis</taxon>
        <taxon>Rubus</taxon>
    </lineage>
</organism>
<dbReference type="PROSITE" id="PS50084">
    <property type="entry name" value="KH_TYPE_1"/>
    <property type="match status" value="2"/>
</dbReference>
<accession>A0AAW1XZ48</accession>
<feature type="domain" description="K Homology" evidence="4">
    <location>
        <begin position="82"/>
        <end position="155"/>
    </location>
</feature>
<keyword evidence="6" id="KW-1185">Reference proteome</keyword>
<feature type="region of interest" description="Disordered" evidence="3">
    <location>
        <begin position="318"/>
        <end position="565"/>
    </location>
</feature>
<dbReference type="AlphaFoldDB" id="A0AAW1XZ48"/>
<proteinExistence type="predicted"/>
<feature type="compositionally biased region" description="Low complexity" evidence="3">
    <location>
        <begin position="429"/>
        <end position="450"/>
    </location>
</feature>
<feature type="compositionally biased region" description="Basic and acidic residues" evidence="3">
    <location>
        <begin position="1"/>
        <end position="22"/>
    </location>
</feature>
<name>A0AAW1XZ48_RUBAR</name>
<keyword evidence="2" id="KW-0694">RNA-binding</keyword>
<feature type="region of interest" description="Disordered" evidence="3">
    <location>
        <begin position="271"/>
        <end position="305"/>
    </location>
</feature>
<evidence type="ECO:0000256" key="2">
    <source>
        <dbReference type="PROSITE-ProRule" id="PRU00117"/>
    </source>
</evidence>
<dbReference type="EMBL" id="JBEDUW010000002">
    <property type="protein sequence ID" value="KAK9942211.1"/>
    <property type="molecule type" value="Genomic_DNA"/>
</dbReference>
<gene>
    <name evidence="5" type="ORF">M0R45_007889</name>
</gene>